<keyword evidence="2" id="KW-0539">Nucleus</keyword>
<evidence type="ECO:0000259" key="4">
    <source>
        <dbReference type="PROSITE" id="PS50174"/>
    </source>
</evidence>
<dbReference type="PANTHER" id="PTHR15818:SF2">
    <property type="entry name" value="G-PATCH DOMAIN AND KOW MOTIFS-CONTAINING PROTEIN"/>
    <property type="match status" value="1"/>
</dbReference>
<evidence type="ECO:0000313" key="6">
    <source>
        <dbReference type="Proteomes" id="UP001177003"/>
    </source>
</evidence>
<dbReference type="PANTHER" id="PTHR15818">
    <property type="entry name" value="G PATCH AND KOW-CONTAINING"/>
    <property type="match status" value="1"/>
</dbReference>
<dbReference type="Proteomes" id="UP001177003">
    <property type="component" value="Chromosome 6"/>
</dbReference>
<feature type="domain" description="G-patch" evidence="4">
    <location>
        <begin position="159"/>
        <end position="205"/>
    </location>
</feature>
<evidence type="ECO:0000256" key="1">
    <source>
        <dbReference type="ARBA" id="ARBA00004123"/>
    </source>
</evidence>
<dbReference type="AlphaFoldDB" id="A0AA35ZF15"/>
<comment type="subcellular location">
    <subcellularLocation>
        <location evidence="1">Nucleus</location>
    </subcellularLocation>
</comment>
<dbReference type="GO" id="GO:0000398">
    <property type="term" value="P:mRNA splicing, via spliceosome"/>
    <property type="evidence" value="ECO:0007669"/>
    <property type="project" value="InterPro"/>
</dbReference>
<feature type="compositionally biased region" description="Low complexity" evidence="3">
    <location>
        <begin position="1"/>
        <end position="23"/>
    </location>
</feature>
<keyword evidence="6" id="KW-1185">Reference proteome</keyword>
<dbReference type="GO" id="GO:0005681">
    <property type="term" value="C:spliceosomal complex"/>
    <property type="evidence" value="ECO:0007669"/>
    <property type="project" value="TreeGrafter"/>
</dbReference>
<feature type="compositionally biased region" description="Basic and acidic residues" evidence="3">
    <location>
        <begin position="24"/>
        <end position="37"/>
    </location>
</feature>
<dbReference type="PROSITE" id="PS50174">
    <property type="entry name" value="G_PATCH"/>
    <property type="match status" value="1"/>
</dbReference>
<accession>A0AA35ZF15</accession>
<evidence type="ECO:0000256" key="3">
    <source>
        <dbReference type="SAM" id="MobiDB-lite"/>
    </source>
</evidence>
<dbReference type="InterPro" id="IPR026822">
    <property type="entry name" value="Spp2/MOS2_G-patch"/>
</dbReference>
<evidence type="ECO:0000256" key="2">
    <source>
        <dbReference type="ARBA" id="ARBA00023242"/>
    </source>
</evidence>
<evidence type="ECO:0000313" key="5">
    <source>
        <dbReference type="EMBL" id="CAI9290973.1"/>
    </source>
</evidence>
<sequence length="217" mass="24306">MKLSFSLSSSKNSSKPSKSSFSSSRDHDDQSPEKEFLTEFDSSITLADSTSKRNIVIPPIPNEWNPQKQTKNIDIPIKSNDPNLQFEVDPNSAEEPIDSNISYGLNLRTKKASRSDKDPEVDRSESLSSINRLMLMKLRSDLKSLPDDRGLDEFDDVSVEEFAPALLKGYGWYEGRGIGKNAKEDVKVFQFTKRTAKQGLGFVNNGGKEVLLYKLHG</sequence>
<protein>
    <recommendedName>
        <fullName evidence="4">G-patch domain-containing protein</fullName>
    </recommendedName>
</protein>
<feature type="compositionally biased region" description="Polar residues" evidence="3">
    <location>
        <begin position="40"/>
        <end position="53"/>
    </location>
</feature>
<dbReference type="GO" id="GO:0003676">
    <property type="term" value="F:nucleic acid binding"/>
    <property type="evidence" value="ECO:0007669"/>
    <property type="project" value="InterPro"/>
</dbReference>
<feature type="region of interest" description="Disordered" evidence="3">
    <location>
        <begin position="1"/>
        <end position="81"/>
    </location>
</feature>
<dbReference type="EMBL" id="OX465082">
    <property type="protein sequence ID" value="CAI9290973.1"/>
    <property type="molecule type" value="Genomic_DNA"/>
</dbReference>
<organism evidence="5 6">
    <name type="scientific">Lactuca saligna</name>
    <name type="common">Willowleaf lettuce</name>
    <dbReference type="NCBI Taxonomy" id="75948"/>
    <lineage>
        <taxon>Eukaryota</taxon>
        <taxon>Viridiplantae</taxon>
        <taxon>Streptophyta</taxon>
        <taxon>Embryophyta</taxon>
        <taxon>Tracheophyta</taxon>
        <taxon>Spermatophyta</taxon>
        <taxon>Magnoliopsida</taxon>
        <taxon>eudicotyledons</taxon>
        <taxon>Gunneridae</taxon>
        <taxon>Pentapetalae</taxon>
        <taxon>asterids</taxon>
        <taxon>campanulids</taxon>
        <taxon>Asterales</taxon>
        <taxon>Asteraceae</taxon>
        <taxon>Cichorioideae</taxon>
        <taxon>Cichorieae</taxon>
        <taxon>Lactucinae</taxon>
        <taxon>Lactuca</taxon>
    </lineage>
</organism>
<dbReference type="InterPro" id="IPR000467">
    <property type="entry name" value="G_patch_dom"/>
</dbReference>
<dbReference type="InterPro" id="IPR045166">
    <property type="entry name" value="Spp2-like"/>
</dbReference>
<gene>
    <name evidence="5" type="ORF">LSALG_LOCUS30137</name>
</gene>
<reference evidence="5" key="1">
    <citation type="submission" date="2023-04" db="EMBL/GenBank/DDBJ databases">
        <authorList>
            <person name="Vijverberg K."/>
            <person name="Xiong W."/>
            <person name="Schranz E."/>
        </authorList>
    </citation>
    <scope>NUCLEOTIDE SEQUENCE</scope>
</reference>
<name>A0AA35ZF15_LACSI</name>
<dbReference type="Pfam" id="PF12656">
    <property type="entry name" value="G-patch_2"/>
    <property type="match status" value="1"/>
</dbReference>
<proteinExistence type="predicted"/>